<reference evidence="1 2" key="1">
    <citation type="submission" date="2024-04" db="EMBL/GenBank/DDBJ databases">
        <title>Tritrichomonas musculus Genome.</title>
        <authorList>
            <person name="Alves-Ferreira E."/>
            <person name="Grigg M."/>
            <person name="Lorenzi H."/>
            <person name="Galac M."/>
        </authorList>
    </citation>
    <scope>NUCLEOTIDE SEQUENCE [LARGE SCALE GENOMIC DNA]</scope>
    <source>
        <strain evidence="1 2">EAF2021</strain>
    </source>
</reference>
<gene>
    <name evidence="1" type="ORF">M9Y10_029461</name>
</gene>
<protein>
    <recommendedName>
        <fullName evidence="3">DUF3447 domain-containing protein</fullName>
    </recommendedName>
</protein>
<evidence type="ECO:0008006" key="3">
    <source>
        <dbReference type="Google" id="ProtNLM"/>
    </source>
</evidence>
<evidence type="ECO:0000313" key="1">
    <source>
        <dbReference type="EMBL" id="KAK8892238.1"/>
    </source>
</evidence>
<accession>A0ABR2KM56</accession>
<proteinExistence type="predicted"/>
<dbReference type="EMBL" id="JAPFFF010000004">
    <property type="protein sequence ID" value="KAK8892238.1"/>
    <property type="molecule type" value="Genomic_DNA"/>
</dbReference>
<dbReference type="SUPFAM" id="SSF48403">
    <property type="entry name" value="Ankyrin repeat"/>
    <property type="match status" value="1"/>
</dbReference>
<comment type="caution">
    <text evidence="1">The sequence shown here is derived from an EMBL/GenBank/DDBJ whole genome shotgun (WGS) entry which is preliminary data.</text>
</comment>
<dbReference type="InterPro" id="IPR036770">
    <property type="entry name" value="Ankyrin_rpt-contain_sf"/>
</dbReference>
<sequence>MFYAQKNNQYNKQYIEENKKIQVSLLNYINDCNTDFDDIETLFQTNTINEDINKTKDFLLLLSNASNNHYRNSAFISKIEKILVYLAKDIKQYFSNLEIYNIFKNNKLILLLLVQHQILTIDETIFYFFKNSSTSKYQYCYFFYPEIKNFLSKEEEKQIELELLKICSDIFDDFYYKRSKCENEKYICSLIRQDFVEKFIEYVNRINLPVNSIINSSIFETHPFLIKHEATLIEYAAFFGSIQIFRYLFNRDVELTSSLWLYAIHGQSPEIIHFLEENHILPPDEKYESCLIESIKCHQIDISNYIIDNLIDPNLNESYNQHYFNEEIIKNVLRYHNFQYFPDDFTDNSAFYLLWKYNYEILVNIYLKENEGKIKSIIILR</sequence>
<keyword evidence="2" id="KW-1185">Reference proteome</keyword>
<organism evidence="1 2">
    <name type="scientific">Tritrichomonas musculus</name>
    <dbReference type="NCBI Taxonomy" id="1915356"/>
    <lineage>
        <taxon>Eukaryota</taxon>
        <taxon>Metamonada</taxon>
        <taxon>Parabasalia</taxon>
        <taxon>Tritrichomonadida</taxon>
        <taxon>Tritrichomonadidae</taxon>
        <taxon>Tritrichomonas</taxon>
    </lineage>
</organism>
<evidence type="ECO:0000313" key="2">
    <source>
        <dbReference type="Proteomes" id="UP001470230"/>
    </source>
</evidence>
<dbReference type="Proteomes" id="UP001470230">
    <property type="component" value="Unassembled WGS sequence"/>
</dbReference>
<name>A0ABR2KM56_9EUKA</name>